<proteinExistence type="predicted"/>
<dbReference type="SMART" id="SM00487">
    <property type="entry name" value="DEXDc"/>
    <property type="match status" value="2"/>
</dbReference>
<dbReference type="InterPro" id="IPR036390">
    <property type="entry name" value="WH_DNA-bd_sf"/>
</dbReference>
<keyword evidence="4" id="KW-0067">ATP-binding</keyword>
<dbReference type="Gene3D" id="1.10.150.20">
    <property type="entry name" value="5' to 3' exonuclease, C-terminal subdomain"/>
    <property type="match status" value="1"/>
</dbReference>
<evidence type="ECO:0000256" key="4">
    <source>
        <dbReference type="ARBA" id="ARBA00022840"/>
    </source>
</evidence>
<dbReference type="PROSITE" id="PS51194">
    <property type="entry name" value="HELICASE_CTER"/>
    <property type="match status" value="2"/>
</dbReference>
<feature type="domain" description="Helicase ATP-binding" evidence="5">
    <location>
        <begin position="1053"/>
        <end position="1233"/>
    </location>
</feature>
<organism evidence="7">
    <name type="scientific">Aceria tosichella</name>
    <name type="common">wheat curl mite</name>
    <dbReference type="NCBI Taxonomy" id="561515"/>
    <lineage>
        <taxon>Eukaryota</taxon>
        <taxon>Metazoa</taxon>
        <taxon>Ecdysozoa</taxon>
        <taxon>Arthropoda</taxon>
        <taxon>Chelicerata</taxon>
        <taxon>Arachnida</taxon>
        <taxon>Acari</taxon>
        <taxon>Acariformes</taxon>
        <taxon>Trombidiformes</taxon>
        <taxon>Prostigmata</taxon>
        <taxon>Eupodina</taxon>
        <taxon>Eriophyoidea</taxon>
        <taxon>Eriophyidae</taxon>
        <taxon>Eriophyinae</taxon>
        <taxon>Aceriini</taxon>
        <taxon>Aceria</taxon>
    </lineage>
</organism>
<keyword evidence="3" id="KW-0347">Helicase</keyword>
<dbReference type="SUPFAM" id="SSF46785">
    <property type="entry name" value="Winged helix' DNA-binding domain"/>
    <property type="match status" value="1"/>
</dbReference>
<evidence type="ECO:0000256" key="2">
    <source>
        <dbReference type="ARBA" id="ARBA00022801"/>
    </source>
</evidence>
<dbReference type="InterPro" id="IPR057842">
    <property type="entry name" value="WH_MER3"/>
</dbReference>
<dbReference type="SUPFAM" id="SSF81296">
    <property type="entry name" value="E set domains"/>
    <property type="match status" value="1"/>
</dbReference>
<dbReference type="FunFam" id="3.40.50.300:FF:000062">
    <property type="entry name" value="U5 small nuclear ribonucleoprotein helicase"/>
    <property type="match status" value="1"/>
</dbReference>
<evidence type="ECO:0000256" key="1">
    <source>
        <dbReference type="ARBA" id="ARBA00022741"/>
    </source>
</evidence>
<dbReference type="Pfam" id="PF02889">
    <property type="entry name" value="Sec63"/>
    <property type="match status" value="1"/>
</dbReference>
<feature type="domain" description="Helicase ATP-binding" evidence="5">
    <location>
        <begin position="157"/>
        <end position="346"/>
    </location>
</feature>
<dbReference type="InterPro" id="IPR036388">
    <property type="entry name" value="WH-like_DNA-bd_sf"/>
</dbReference>
<dbReference type="GO" id="GO:0005524">
    <property type="term" value="F:ATP binding"/>
    <property type="evidence" value="ECO:0007669"/>
    <property type="project" value="UniProtKB-KW"/>
</dbReference>
<dbReference type="Pfam" id="PF00271">
    <property type="entry name" value="Helicase_C"/>
    <property type="match status" value="1"/>
</dbReference>
<reference evidence="7" key="1">
    <citation type="submission" date="2018-10" db="EMBL/GenBank/DDBJ databases">
        <title>Transcriptome assembly of Aceria tosichella (Wheat curl mite) Type 2.</title>
        <authorList>
            <person name="Scully E.D."/>
            <person name="Geib S.M."/>
            <person name="Palmer N.A."/>
            <person name="Gupta A.K."/>
            <person name="Sarath G."/>
            <person name="Tatineni S."/>
        </authorList>
    </citation>
    <scope>NUCLEOTIDE SEQUENCE</scope>
    <source>
        <strain evidence="7">LincolnNE</strain>
    </source>
</reference>
<keyword evidence="2" id="KW-0378">Hydrolase</keyword>
<dbReference type="SMART" id="SM00490">
    <property type="entry name" value="HELICc"/>
    <property type="match status" value="2"/>
</dbReference>
<dbReference type="InterPro" id="IPR003593">
    <property type="entry name" value="AAA+_ATPase"/>
</dbReference>
<evidence type="ECO:0000256" key="3">
    <source>
        <dbReference type="ARBA" id="ARBA00022806"/>
    </source>
</evidence>
<protein>
    <submittedName>
        <fullName evidence="7">Activating signal cointegrator 1 complex subunit 3</fullName>
    </submittedName>
</protein>
<dbReference type="GO" id="GO:0016787">
    <property type="term" value="F:hydrolase activity"/>
    <property type="evidence" value="ECO:0007669"/>
    <property type="project" value="UniProtKB-KW"/>
</dbReference>
<dbReference type="PANTHER" id="PTHR47961:SF13">
    <property type="entry name" value="ACTIVATING SIGNAL COINTEGRATOR 1 COMPLEX SUBUNIT 3"/>
    <property type="match status" value="1"/>
</dbReference>
<dbReference type="GO" id="GO:0003676">
    <property type="term" value="F:nucleic acid binding"/>
    <property type="evidence" value="ECO:0007669"/>
    <property type="project" value="InterPro"/>
</dbReference>
<sequence>MNPSNKPAAPSRKEYNPLNYSNVVIHTKSSKKMAKHIAKKLQFERITSNRDDDTSHSLSVSRQKSMPEMPRYPFVYDAMLDAKLTLTSLNNQKVYLPETSSRKSFNDYEEVTVKKMDKIDLIPEESLINVAENFDEIGKVAFAGCKQLNPMQSIVFDTAYRSNKNMLVAAPTGAGKTNVAMMAVLNELRNHFKPGTTEMIDKNCSEKLKIIYIAPMKSLATEQTELFNSRLKSLGIKTRELTGDMSMTEREISQTHIIVTTPEKWDVVTRKSKGDIDLLSLMRLLIIDEVHLLQSDRGPVLEALVARTLRYVESSQKMTRIIGLSATLPNYVDVAAFLCVNPYEGLFYFDNRFRPVPLTQTFIGVRPLDSNSQSRCMDKLCYNLAVQYVTQSKQLMIFVHARNSTQRVATKMRELINLNNKLELFQPNLSEHPEAARSINTCRNKLLRDLFNVGFGVHHAGMVRQDRLLVERLFRTGILKVLVCTATLAWGVNFPAHAVIIRGTEIYDASAGKFVDVGLLDVMQIFGRAGRPQYDTDGHAIIMTAMDKMDSYLRLLTNQTPIESNFVKHLTDNLNAEIVSGTVSTINEGMEWLCYTYLNVRLAQNPLVYGYDHYEIESDPSLVRIRNQLIVTAAKQLEEAHMCRYNQDTGDLEATDLGLIASHFYINYATVTRYNELINDNLQPQDILGLIGEAQEFQQIKYREEEAKELDVLRRKTYLPIAGGVIDTTQGKVNCLLQAYITRAYIETHSLISDLMYIAQNATRIARGLFEYSLKRGWPTTTMNLLKVCKMLELRTWDFHTPFRHFDLPTQIIDRLEQSKIPIERLETMSDLEVGKLVSFPEKMGKTIKDHLCHLPYIIVEGEIKPVKSNLVKLNLSVRPYFKWNDRYHGKRKQSFWLWVVDHEITQQIYYSEHMKFSKEQVQKEQLQNLTINIPLVEDMLDEGIIGQRLPCEYVVYVLSDEWIGCDYVFPIDCRKITLIDQQIAYTRIPPNLVQLPLTVLQNENFSNVFRPADFGDAISAPHHHSDESQNFNSNHNSMRLEYFNIMQSQVFFSLYHRERSILVCGPPGSGKTLLADIAALRVINSRSNLQAKNKIFYVAALESLAQLKYQDWRDRFGFLLQKKVVLFSGERLRDLEFYEQADLVVTSAERFYRFINTDEKSEQEKLQRIALVVLDDLHMLNDKRGCHMQHVVTKLKNLVADKTRLRCVALSNTIANPQDLAQWLSIKKNSVYNFHPATSRSIQLEIHIVGFPERHYIPRMASMNKPIFVAINTHSDLNEPTIIFVSSRKQCVSTALNLISYLARYRQMQEKQWLHMDPADLEALIASTQDEQLRFSLEFGIGLLYPSLRARDKRTVEELFRYNKIQVLICTTNYAWESDLRARLIIVKGTEHYDNDSERFIDYQPADVMQMLGKAGRPNKDSTGVAMLLIRDIFKEFYKKFLFEPFPIETNLFNKT</sequence>
<dbReference type="FunFam" id="1.10.10.10:FF:000024">
    <property type="entry name" value="U5 small nuclear ribonucleoprotein helicase"/>
    <property type="match status" value="1"/>
</dbReference>
<feature type="domain" description="Helicase C-terminal" evidence="6">
    <location>
        <begin position="1244"/>
        <end position="1457"/>
    </location>
</feature>
<dbReference type="InterPro" id="IPR004179">
    <property type="entry name" value="Sec63-dom"/>
</dbReference>
<keyword evidence="1" id="KW-0547">Nucleotide-binding</keyword>
<dbReference type="SUPFAM" id="SSF158702">
    <property type="entry name" value="Sec63 N-terminal domain-like"/>
    <property type="match status" value="1"/>
</dbReference>
<dbReference type="GO" id="GO:0004386">
    <property type="term" value="F:helicase activity"/>
    <property type="evidence" value="ECO:0007669"/>
    <property type="project" value="UniProtKB-KW"/>
</dbReference>
<dbReference type="InterPro" id="IPR011545">
    <property type="entry name" value="DEAD/DEAH_box_helicase_dom"/>
</dbReference>
<feature type="domain" description="Helicase C-terminal" evidence="6">
    <location>
        <begin position="384"/>
        <end position="590"/>
    </location>
</feature>
<dbReference type="InterPro" id="IPR050474">
    <property type="entry name" value="Hel308_SKI2-like"/>
</dbReference>
<evidence type="ECO:0000313" key="7">
    <source>
        <dbReference type="EMBL" id="MDE50399.1"/>
    </source>
</evidence>
<dbReference type="SMART" id="SM00382">
    <property type="entry name" value="AAA"/>
    <property type="match status" value="2"/>
</dbReference>
<dbReference type="InterPro" id="IPR001650">
    <property type="entry name" value="Helicase_C-like"/>
</dbReference>
<accession>A0A6G1SJ51</accession>
<name>A0A6G1SJ51_9ACAR</name>
<dbReference type="Pfam" id="PF00270">
    <property type="entry name" value="DEAD"/>
    <property type="match status" value="2"/>
</dbReference>
<dbReference type="CDD" id="cd18795">
    <property type="entry name" value="SF2_C_Ski2"/>
    <property type="match status" value="2"/>
</dbReference>
<dbReference type="InterPro" id="IPR014001">
    <property type="entry name" value="Helicase_ATP-bd"/>
</dbReference>
<dbReference type="Pfam" id="PF23445">
    <property type="entry name" value="WHD_SNRNP200"/>
    <property type="match status" value="1"/>
</dbReference>
<dbReference type="Gene3D" id="3.40.50.300">
    <property type="entry name" value="P-loop containing nucleotide triphosphate hydrolases"/>
    <property type="match status" value="4"/>
</dbReference>
<dbReference type="PROSITE" id="PS51192">
    <property type="entry name" value="HELICASE_ATP_BIND_1"/>
    <property type="match status" value="2"/>
</dbReference>
<dbReference type="InterPro" id="IPR035892">
    <property type="entry name" value="C2_domain_sf"/>
</dbReference>
<gene>
    <name evidence="7" type="primary">ascc3</name>
    <name evidence="7" type="ORF">g.20657</name>
</gene>
<dbReference type="InterPro" id="IPR014756">
    <property type="entry name" value="Ig_E-set"/>
</dbReference>
<dbReference type="FunFam" id="1.10.3380.10:FF:000001">
    <property type="entry name" value="U5 small nuclear ribonucleoprotein helicase"/>
    <property type="match status" value="1"/>
</dbReference>
<dbReference type="SUPFAM" id="SSF52540">
    <property type="entry name" value="P-loop containing nucleoside triphosphate hydrolases"/>
    <property type="match status" value="3"/>
</dbReference>
<dbReference type="Gene3D" id="1.10.10.10">
    <property type="entry name" value="Winged helix-like DNA-binding domain superfamily/Winged helix DNA-binding domain"/>
    <property type="match status" value="1"/>
</dbReference>
<evidence type="ECO:0000259" key="5">
    <source>
        <dbReference type="PROSITE" id="PS51192"/>
    </source>
</evidence>
<dbReference type="FunFam" id="3.40.50.300:FF:000102">
    <property type="entry name" value="RNA helicase, activating signal cointegrator 1"/>
    <property type="match status" value="1"/>
</dbReference>
<dbReference type="InterPro" id="IPR027417">
    <property type="entry name" value="P-loop_NTPase"/>
</dbReference>
<dbReference type="Gene3D" id="2.60.40.150">
    <property type="entry name" value="C2 domain"/>
    <property type="match status" value="1"/>
</dbReference>
<dbReference type="SMART" id="SM00973">
    <property type="entry name" value="Sec63"/>
    <property type="match status" value="1"/>
</dbReference>
<evidence type="ECO:0000259" key="6">
    <source>
        <dbReference type="PROSITE" id="PS51194"/>
    </source>
</evidence>
<dbReference type="PANTHER" id="PTHR47961">
    <property type="entry name" value="DNA POLYMERASE THETA, PUTATIVE (AFU_ORTHOLOGUE AFUA_1G05260)-RELATED"/>
    <property type="match status" value="1"/>
</dbReference>
<dbReference type="Gene3D" id="1.10.3380.10">
    <property type="entry name" value="Sec63 N-terminal domain-like domain"/>
    <property type="match status" value="1"/>
</dbReference>
<dbReference type="EMBL" id="GGYP01005628">
    <property type="protein sequence ID" value="MDE50399.1"/>
    <property type="molecule type" value="Transcribed_RNA"/>
</dbReference>